<dbReference type="Gene3D" id="3.20.10.10">
    <property type="entry name" value="D-amino Acid Aminotransferase, subunit A, domain 2"/>
    <property type="match status" value="1"/>
</dbReference>
<keyword evidence="2" id="KW-0032">Aminotransferase</keyword>
<dbReference type="GO" id="GO:0005829">
    <property type="term" value="C:cytosol"/>
    <property type="evidence" value="ECO:0007669"/>
    <property type="project" value="TreeGrafter"/>
</dbReference>
<evidence type="ECO:0000256" key="1">
    <source>
        <dbReference type="ARBA" id="ARBA00009320"/>
    </source>
</evidence>
<dbReference type="RefSeq" id="WP_005941142.1">
    <property type="nucleotide sequence ID" value="NZ_ATVK01000053.1"/>
</dbReference>
<proteinExistence type="inferred from homology"/>
<reference evidence="2 3" key="1">
    <citation type="submission" date="2012-12" db="EMBL/GenBank/DDBJ databases">
        <title>Whole genome shotgun sequence of Gordonia hirsuta NBRC 16056.</title>
        <authorList>
            <person name="Isaki-Nakamura S."/>
            <person name="Hosoyama A."/>
            <person name="Tsuchikane K."/>
            <person name="Katsumata H."/>
            <person name="Baba S."/>
            <person name="Yamazaki S."/>
            <person name="Fujita N."/>
        </authorList>
    </citation>
    <scope>NUCLEOTIDE SEQUENCE [LARGE SCALE GENOMIC DNA]</scope>
    <source>
        <strain evidence="2 3">NBRC 16056</strain>
    </source>
</reference>
<dbReference type="PANTHER" id="PTHR42743:SF11">
    <property type="entry name" value="AMINODEOXYCHORISMATE LYASE"/>
    <property type="match status" value="1"/>
</dbReference>
<gene>
    <name evidence="2" type="ORF">GOHSU_28_00170</name>
</gene>
<dbReference type="InterPro" id="IPR043131">
    <property type="entry name" value="BCAT-like_N"/>
</dbReference>
<dbReference type="EMBL" id="BANT01000028">
    <property type="protein sequence ID" value="GAC57963.1"/>
    <property type="molecule type" value="Genomic_DNA"/>
</dbReference>
<dbReference type="Pfam" id="PF01063">
    <property type="entry name" value="Aminotran_4"/>
    <property type="match status" value="1"/>
</dbReference>
<dbReference type="GO" id="GO:0008483">
    <property type="term" value="F:transaminase activity"/>
    <property type="evidence" value="ECO:0007669"/>
    <property type="project" value="UniProtKB-KW"/>
</dbReference>
<keyword evidence="3" id="KW-1185">Reference proteome</keyword>
<comment type="similarity">
    <text evidence="1">Belongs to the class-IV pyridoxal-phosphate-dependent aminotransferase family.</text>
</comment>
<dbReference type="PANTHER" id="PTHR42743">
    <property type="entry name" value="AMINO-ACID AMINOTRANSFERASE"/>
    <property type="match status" value="1"/>
</dbReference>
<dbReference type="SUPFAM" id="SSF56752">
    <property type="entry name" value="D-aminoacid aminotransferase-like PLP-dependent enzymes"/>
    <property type="match status" value="1"/>
</dbReference>
<dbReference type="AlphaFoldDB" id="L7LD59"/>
<keyword evidence="2" id="KW-0808">Transferase</keyword>
<dbReference type="InterPro" id="IPR050571">
    <property type="entry name" value="Class-IV_PLP-Dep_Aminotrnsfr"/>
</dbReference>
<dbReference type="GO" id="GO:0046394">
    <property type="term" value="P:carboxylic acid biosynthetic process"/>
    <property type="evidence" value="ECO:0007669"/>
    <property type="project" value="UniProtKB-ARBA"/>
</dbReference>
<evidence type="ECO:0000313" key="2">
    <source>
        <dbReference type="EMBL" id="GAC57963.1"/>
    </source>
</evidence>
<dbReference type="InterPro" id="IPR043132">
    <property type="entry name" value="BCAT-like_C"/>
</dbReference>
<dbReference type="Gene3D" id="3.30.470.10">
    <property type="match status" value="1"/>
</dbReference>
<sequence length="268" mass="28225">MIGMTSVLVTGDGRLHDPEQPLLYADDLAARRGDGVFETLLVREGRARLVEPHLQRLVAGAAELDLPVPDVPALRRAVDVAVGGWVRGAGCRGREGMLRIVYSRGRESRPGEPTCYLTVDDVPERVAAARRDGVSAVTLEWSPPPLARIKSLAYAGHAAASREALARGADDAILIGPEGVVYEGPRSSVVIAREGELLTPPRSLPILPGITAAALGAREASLSVDDLLAADGVWLVSAVTLAARVRSLDGERLEGSSAVDVLALLMEA</sequence>
<evidence type="ECO:0000313" key="3">
    <source>
        <dbReference type="Proteomes" id="UP000053405"/>
    </source>
</evidence>
<dbReference type="STRING" id="1121927.GOHSU_28_00170"/>
<dbReference type="Proteomes" id="UP000053405">
    <property type="component" value="Unassembled WGS sequence"/>
</dbReference>
<dbReference type="InterPro" id="IPR001544">
    <property type="entry name" value="Aminotrans_IV"/>
</dbReference>
<accession>L7LD59</accession>
<dbReference type="InterPro" id="IPR036038">
    <property type="entry name" value="Aminotransferase-like"/>
</dbReference>
<comment type="caution">
    <text evidence="2">The sequence shown here is derived from an EMBL/GenBank/DDBJ whole genome shotgun (WGS) entry which is preliminary data.</text>
</comment>
<name>L7LD59_9ACTN</name>
<organism evidence="2 3">
    <name type="scientific">Gordonia hirsuta DSM 44140 = NBRC 16056</name>
    <dbReference type="NCBI Taxonomy" id="1121927"/>
    <lineage>
        <taxon>Bacteria</taxon>
        <taxon>Bacillati</taxon>
        <taxon>Actinomycetota</taxon>
        <taxon>Actinomycetes</taxon>
        <taxon>Mycobacteriales</taxon>
        <taxon>Gordoniaceae</taxon>
        <taxon>Gordonia</taxon>
    </lineage>
</organism>
<protein>
    <submittedName>
        <fullName evidence="2">Putative aminotransferase</fullName>
    </submittedName>
</protein>
<dbReference type="eggNOG" id="COG0115">
    <property type="taxonomic scope" value="Bacteria"/>
</dbReference>